<dbReference type="SUPFAM" id="SSF52540">
    <property type="entry name" value="P-loop containing nucleoside triphosphate hydrolases"/>
    <property type="match status" value="1"/>
</dbReference>
<gene>
    <name evidence="9" type="ORF">PEVE_00035634</name>
</gene>
<dbReference type="PANTHER" id="PTHR47969">
    <property type="entry name" value="CHROMOSOME-ASSOCIATED KINESIN KIF4A-RELATED"/>
    <property type="match status" value="1"/>
</dbReference>
<dbReference type="InterPro" id="IPR001752">
    <property type="entry name" value="Kinesin_motor_dom"/>
</dbReference>
<evidence type="ECO:0000256" key="4">
    <source>
        <dbReference type="ARBA" id="ARBA00022840"/>
    </source>
</evidence>
<dbReference type="InterPro" id="IPR027640">
    <property type="entry name" value="Kinesin-like_fam"/>
</dbReference>
<comment type="similarity">
    <text evidence="7">Belongs to the TRAFAC class myosin-kinesin ATPase superfamily. Kinesin family.</text>
</comment>
<evidence type="ECO:0000256" key="2">
    <source>
        <dbReference type="ARBA" id="ARBA00022490"/>
    </source>
</evidence>
<keyword evidence="3 7" id="KW-0547">Nucleotide-binding</keyword>
<name>A0ABN8MKT7_9CNID</name>
<evidence type="ECO:0000256" key="7">
    <source>
        <dbReference type="PROSITE-ProRule" id="PRU00283"/>
    </source>
</evidence>
<keyword evidence="2" id="KW-0963">Cytoplasm</keyword>
<comment type="subcellular location">
    <subcellularLocation>
        <location evidence="1">Cytoplasm</location>
        <location evidence="1">Cytoskeleton</location>
    </subcellularLocation>
</comment>
<keyword evidence="7" id="KW-0505">Motor protein</keyword>
<dbReference type="EMBL" id="CALNXI010000555">
    <property type="protein sequence ID" value="CAH3029153.1"/>
    <property type="molecule type" value="Genomic_DNA"/>
</dbReference>
<dbReference type="InterPro" id="IPR036961">
    <property type="entry name" value="Kinesin_motor_dom_sf"/>
</dbReference>
<organism evidence="9 10">
    <name type="scientific">Porites evermanni</name>
    <dbReference type="NCBI Taxonomy" id="104178"/>
    <lineage>
        <taxon>Eukaryota</taxon>
        <taxon>Metazoa</taxon>
        <taxon>Cnidaria</taxon>
        <taxon>Anthozoa</taxon>
        <taxon>Hexacorallia</taxon>
        <taxon>Scleractinia</taxon>
        <taxon>Fungiina</taxon>
        <taxon>Poritidae</taxon>
        <taxon>Porites</taxon>
    </lineage>
</organism>
<keyword evidence="6" id="KW-0206">Cytoskeleton</keyword>
<evidence type="ECO:0000259" key="8">
    <source>
        <dbReference type="PROSITE" id="PS50067"/>
    </source>
</evidence>
<feature type="non-terminal residue" evidence="9">
    <location>
        <position position="1"/>
    </location>
</feature>
<dbReference type="Proteomes" id="UP001159427">
    <property type="component" value="Unassembled WGS sequence"/>
</dbReference>
<protein>
    <recommendedName>
        <fullName evidence="8">Kinesin motor domain-containing protein</fullName>
    </recommendedName>
</protein>
<dbReference type="PANTHER" id="PTHR47969:SF15">
    <property type="entry name" value="CHROMOSOME-ASSOCIATED KINESIN KIF4A-RELATED"/>
    <property type="match status" value="1"/>
</dbReference>
<feature type="binding site" evidence="7">
    <location>
        <begin position="136"/>
        <end position="143"/>
    </location>
    <ligand>
        <name>ATP</name>
        <dbReference type="ChEBI" id="CHEBI:30616"/>
    </ligand>
</feature>
<reference evidence="9 10" key="1">
    <citation type="submission" date="2022-05" db="EMBL/GenBank/DDBJ databases">
        <authorList>
            <consortium name="Genoscope - CEA"/>
            <person name="William W."/>
        </authorList>
    </citation>
    <scope>NUCLEOTIDE SEQUENCE [LARGE SCALE GENOMIC DNA]</scope>
</reference>
<evidence type="ECO:0000313" key="9">
    <source>
        <dbReference type="EMBL" id="CAH3029153.1"/>
    </source>
</evidence>
<keyword evidence="5" id="KW-0175">Coiled coil</keyword>
<evidence type="ECO:0000256" key="3">
    <source>
        <dbReference type="ARBA" id="ARBA00022741"/>
    </source>
</evidence>
<proteinExistence type="inferred from homology"/>
<dbReference type="SMART" id="SM00129">
    <property type="entry name" value="KISc"/>
    <property type="match status" value="1"/>
</dbReference>
<dbReference type="Gene3D" id="3.40.850.10">
    <property type="entry name" value="Kinesin motor domain"/>
    <property type="match status" value="1"/>
</dbReference>
<evidence type="ECO:0000313" key="10">
    <source>
        <dbReference type="Proteomes" id="UP001159427"/>
    </source>
</evidence>
<evidence type="ECO:0000256" key="1">
    <source>
        <dbReference type="ARBA" id="ARBA00004245"/>
    </source>
</evidence>
<accession>A0ABN8MKT7</accession>
<comment type="caution">
    <text evidence="9">The sequence shown here is derived from an EMBL/GenBank/DDBJ whole genome shotgun (WGS) entry which is preliminary data.</text>
</comment>
<sequence length="192" mass="21677">PPLEEPLATLAPKAFWVIGNVAVISSEQNKFIHRSKIWLIVVQDTRIMPEEKEKIIPVRVALRIRPLVPKETGDGCKECIRCVPGHPQVIIGEDKAFTYDYVFQTFSKQADLYTKTVIPLLEGFFKGYNATVLAYGQTGSGKTYSMGTAFAMSTETNDERGVIPRLIETVFDWIDERKDTTEFLLKASFLEV</sequence>
<keyword evidence="10" id="KW-1185">Reference proteome</keyword>
<feature type="domain" description="Kinesin motor" evidence="8">
    <location>
        <begin position="57"/>
        <end position="192"/>
    </location>
</feature>
<evidence type="ECO:0000256" key="5">
    <source>
        <dbReference type="ARBA" id="ARBA00023054"/>
    </source>
</evidence>
<dbReference type="InterPro" id="IPR027417">
    <property type="entry name" value="P-loop_NTPase"/>
</dbReference>
<dbReference type="Pfam" id="PF00225">
    <property type="entry name" value="Kinesin"/>
    <property type="match status" value="1"/>
</dbReference>
<evidence type="ECO:0000256" key="6">
    <source>
        <dbReference type="ARBA" id="ARBA00023212"/>
    </source>
</evidence>
<keyword evidence="4 7" id="KW-0067">ATP-binding</keyword>
<dbReference type="PROSITE" id="PS50067">
    <property type="entry name" value="KINESIN_MOTOR_2"/>
    <property type="match status" value="1"/>
</dbReference>